<dbReference type="EMBL" id="UGKT01000001">
    <property type="protein sequence ID" value="STT07022.1"/>
    <property type="molecule type" value="Genomic_DNA"/>
</dbReference>
<dbReference type="Proteomes" id="UP000255518">
    <property type="component" value="Unassembled WGS sequence"/>
</dbReference>
<reference evidence="1 2" key="1">
    <citation type="submission" date="2018-06" db="EMBL/GenBank/DDBJ databases">
        <authorList>
            <consortium name="Pathogen Informatics"/>
            <person name="Doyle S."/>
        </authorList>
    </citation>
    <scope>NUCLEOTIDE SEQUENCE [LARGE SCALE GENOMIC DNA]</scope>
    <source>
        <strain evidence="1 2">NCTC13443</strain>
    </source>
</reference>
<dbReference type="AlphaFoldDB" id="A0A377VDA9"/>
<name>A0A377VDA9_KLEPN</name>
<organism evidence="1 2">
    <name type="scientific">Klebsiella pneumoniae</name>
    <dbReference type="NCBI Taxonomy" id="573"/>
    <lineage>
        <taxon>Bacteria</taxon>
        <taxon>Pseudomonadati</taxon>
        <taxon>Pseudomonadota</taxon>
        <taxon>Gammaproteobacteria</taxon>
        <taxon>Enterobacterales</taxon>
        <taxon>Enterobacteriaceae</taxon>
        <taxon>Klebsiella/Raoultella group</taxon>
        <taxon>Klebsiella</taxon>
        <taxon>Klebsiella pneumoniae complex</taxon>
    </lineage>
</organism>
<protein>
    <submittedName>
        <fullName evidence="1">Uncharacterized protein</fullName>
    </submittedName>
</protein>
<evidence type="ECO:0000313" key="2">
    <source>
        <dbReference type="Proteomes" id="UP000255518"/>
    </source>
</evidence>
<accession>A0A377VDA9</accession>
<gene>
    <name evidence="1" type="ORF">NCTC13443_06991</name>
</gene>
<proteinExistence type="predicted"/>
<evidence type="ECO:0000313" key="1">
    <source>
        <dbReference type="EMBL" id="STT07022.1"/>
    </source>
</evidence>
<sequence>MMPKLTNEVVIQEYNHPSIPLLNDLVCRLRLYRKYFQVSQIPTHHHLETLENVVVEQFRLRGEQLLHQALFVGLKGAELLDFCCDQSIKRRQAVGDFLLFCMAWYWNRHAIKSFLTDIEQSIAPCSACDVLSQLDAVRIPLKALAIKAILVSIFQAKADKNIRCCNFTPTLKIVYATLWELERVPLVINKVTIHALRYI</sequence>